<gene>
    <name evidence="5" type="ORF">DEBR0S3_06722G</name>
</gene>
<dbReference type="Proteomes" id="UP000478008">
    <property type="component" value="Unassembled WGS sequence"/>
</dbReference>
<dbReference type="SMART" id="SM00855">
    <property type="entry name" value="PGAM"/>
    <property type="match status" value="1"/>
</dbReference>
<dbReference type="SUPFAM" id="SSF52540">
    <property type="entry name" value="P-loop containing nucleoside triphosphate hydrolases"/>
    <property type="match status" value="1"/>
</dbReference>
<feature type="compositionally biased region" description="Basic and acidic residues" evidence="3">
    <location>
        <begin position="159"/>
        <end position="169"/>
    </location>
</feature>
<evidence type="ECO:0000256" key="3">
    <source>
        <dbReference type="SAM" id="MobiDB-lite"/>
    </source>
</evidence>
<evidence type="ECO:0000256" key="1">
    <source>
        <dbReference type="ARBA" id="ARBA00022741"/>
    </source>
</evidence>
<keyword evidence="2" id="KW-0067">ATP-binding</keyword>
<dbReference type="InterPro" id="IPR001345">
    <property type="entry name" value="PG/BPGM_mutase_AS"/>
</dbReference>
<dbReference type="PIRSF" id="PIRSF000709">
    <property type="entry name" value="6PFK_2-Ptase"/>
    <property type="match status" value="1"/>
</dbReference>
<reference evidence="5 6" key="1">
    <citation type="submission" date="2019-07" db="EMBL/GenBank/DDBJ databases">
        <authorList>
            <person name="Friedrich A."/>
            <person name="Schacherer J."/>
        </authorList>
    </citation>
    <scope>NUCLEOTIDE SEQUENCE [LARGE SCALE GENOMIC DNA]</scope>
</reference>
<evidence type="ECO:0000313" key="5">
    <source>
        <dbReference type="EMBL" id="VUG18286.1"/>
    </source>
</evidence>
<dbReference type="CDD" id="cd07067">
    <property type="entry name" value="HP_PGM_like"/>
    <property type="match status" value="1"/>
</dbReference>
<dbReference type="Gene3D" id="3.40.50.1240">
    <property type="entry name" value="Phosphoglycerate mutase-like"/>
    <property type="match status" value="1"/>
</dbReference>
<dbReference type="InterPro" id="IPR013078">
    <property type="entry name" value="His_Pase_superF_clade-1"/>
</dbReference>
<feature type="region of interest" description="Disordered" evidence="3">
    <location>
        <begin position="1"/>
        <end position="38"/>
    </location>
</feature>
<dbReference type="Gene3D" id="3.40.50.300">
    <property type="entry name" value="P-loop containing nucleotide triphosphate hydrolases"/>
    <property type="match status" value="1"/>
</dbReference>
<feature type="compositionally biased region" description="Polar residues" evidence="3">
    <location>
        <begin position="11"/>
        <end position="38"/>
    </location>
</feature>
<dbReference type="PANTHER" id="PTHR10606:SF32">
    <property type="entry name" value="6-PHOSPHOFRUCTO-2-KINASE 1"/>
    <property type="match status" value="1"/>
</dbReference>
<dbReference type="InterPro" id="IPR013079">
    <property type="entry name" value="6Phosfructo_kin"/>
</dbReference>
<dbReference type="PRINTS" id="PR00991">
    <property type="entry name" value="6PFRUCTKNASE"/>
</dbReference>
<feature type="region of interest" description="Disordered" evidence="3">
    <location>
        <begin position="264"/>
        <end position="286"/>
    </location>
</feature>
<keyword evidence="1" id="KW-0547">Nucleotide-binding</keyword>
<dbReference type="Pfam" id="PF00300">
    <property type="entry name" value="His_Phos_1"/>
    <property type="match status" value="1"/>
</dbReference>
<evidence type="ECO:0000256" key="2">
    <source>
        <dbReference type="ARBA" id="ARBA00022840"/>
    </source>
</evidence>
<feature type="compositionally biased region" description="Polar residues" evidence="3">
    <location>
        <begin position="195"/>
        <end position="213"/>
    </location>
</feature>
<dbReference type="GO" id="GO:0006003">
    <property type="term" value="P:fructose 2,6-bisphosphate metabolic process"/>
    <property type="evidence" value="ECO:0007669"/>
    <property type="project" value="InterPro"/>
</dbReference>
<dbReference type="PROSITE" id="PS00175">
    <property type="entry name" value="PG_MUTASE"/>
    <property type="match status" value="1"/>
</dbReference>
<dbReference type="GO" id="GO:0005829">
    <property type="term" value="C:cytosol"/>
    <property type="evidence" value="ECO:0007669"/>
    <property type="project" value="TreeGrafter"/>
</dbReference>
<feature type="compositionally biased region" description="Polar residues" evidence="3">
    <location>
        <begin position="170"/>
        <end position="180"/>
    </location>
</feature>
<feature type="region of interest" description="Disordered" evidence="3">
    <location>
        <begin position="137"/>
        <end position="218"/>
    </location>
</feature>
<dbReference type="GO" id="GO:0005524">
    <property type="term" value="F:ATP binding"/>
    <property type="evidence" value="ECO:0007669"/>
    <property type="project" value="UniProtKB-KW"/>
</dbReference>
<dbReference type="InterPro" id="IPR027417">
    <property type="entry name" value="P-loop_NTPase"/>
</dbReference>
<proteinExistence type="predicted"/>
<dbReference type="InterPro" id="IPR003094">
    <property type="entry name" value="6Pfruct_kin"/>
</dbReference>
<organism evidence="5 6">
    <name type="scientific">Dekkera bruxellensis</name>
    <name type="common">Brettanomyces custersii</name>
    <dbReference type="NCBI Taxonomy" id="5007"/>
    <lineage>
        <taxon>Eukaryota</taxon>
        <taxon>Fungi</taxon>
        <taxon>Dikarya</taxon>
        <taxon>Ascomycota</taxon>
        <taxon>Saccharomycotina</taxon>
        <taxon>Pichiomycetes</taxon>
        <taxon>Pichiales</taxon>
        <taxon>Pichiaceae</taxon>
        <taxon>Brettanomyces</taxon>
    </lineage>
</organism>
<keyword evidence="6" id="KW-1185">Reference proteome</keyword>
<feature type="domain" description="6-phosphofructo-2-kinase" evidence="4">
    <location>
        <begin position="220"/>
        <end position="458"/>
    </location>
</feature>
<dbReference type="GO" id="GO:0006000">
    <property type="term" value="P:fructose metabolic process"/>
    <property type="evidence" value="ECO:0007669"/>
    <property type="project" value="InterPro"/>
</dbReference>
<dbReference type="InterPro" id="IPR029033">
    <property type="entry name" value="His_PPase_superfam"/>
</dbReference>
<evidence type="ECO:0000259" key="4">
    <source>
        <dbReference type="Pfam" id="PF01591"/>
    </source>
</evidence>
<protein>
    <submittedName>
        <fullName evidence="5">DEBR0S3_06722g1_1</fullName>
    </submittedName>
</protein>
<dbReference type="PANTHER" id="PTHR10606">
    <property type="entry name" value="6-PHOSPHOFRUCTO-2-KINASE/FRUCTOSE-2,6-BISPHOSPHATASE"/>
    <property type="match status" value="1"/>
</dbReference>
<dbReference type="GO" id="GO:0003873">
    <property type="term" value="F:6-phosphofructo-2-kinase activity"/>
    <property type="evidence" value="ECO:0007669"/>
    <property type="project" value="InterPro"/>
</dbReference>
<name>A0A7D9GZZ1_DEKBR</name>
<evidence type="ECO:0000313" key="6">
    <source>
        <dbReference type="Proteomes" id="UP000478008"/>
    </source>
</evidence>
<dbReference type="AlphaFoldDB" id="A0A7D9GZZ1"/>
<feature type="compositionally biased region" description="Basic and acidic residues" evidence="3">
    <location>
        <begin position="1"/>
        <end position="10"/>
    </location>
</feature>
<sequence length="779" mass="88976">MPEENTHQDTDISPNESASTSCHDMNTPLESSSKSKNVQFSEFSPSVFYRYPQKMESAIESTDEEDDSIDASFNESAEIRSLRNSLQQYNLRAENNSQSKGDVQFPVFNKRPLSDTPVVSGYSSPSNLSPIVLSDDELSEGEAAEDKECTGSSKKRGKKQELELRKETAENTMRNKSISAPSAKCGPEKTETSLERQYSSSFNFPGQTRTKSSPHGEFESTNEKLVVVLVGLPARGKSYLSKKLVRYLNWLQIPSKIFNVGSTRRARSKKVGPASKPLPDGESLSKQEAISTAQDANFFSPSNEKNVHLREVWAKETLDHLLDYLLKKGGCVGVFDATNTTVKRRKMLFDTIKERSKGKLKVLYLESICNDKVIIDTNIHLKLDGPDYKKMDRNKALEDFRGRLKNYEKVYETISKEEDQNKDFQYIQMIDVGRKVIACNIKGFIPSQIIYYFLNFNLSKRLTFIARHGESTDNVKGRIGGDAPLTERGRRFSQALVKFVDFKRKEFRMKQLRQYQKELHDEHYKYLLDAGEMKPPVEPDFQVLSSMLKRSVQTSEYFPESRYQVKQLRALDELGSGNFDGMTYQEIQDVYPEEFAARLNDKMTYRYPGMGGESYLDVINRLKPIINEMERSTSHMLLITHRVVSRILLAYFLNLKREAVGELDVPLHAVYVFEPRPFGVEWKLYEYDEKQDWFHEVDPSKMENSRKVCEVGITYHERRYSVVPTAPRSTSSVSSTGSNSSVGSVRNALRDYGLRHGITHSARLPPNSALKDLQRARGM</sequence>
<dbReference type="EMBL" id="CABFWN010000003">
    <property type="protein sequence ID" value="VUG18286.1"/>
    <property type="molecule type" value="Genomic_DNA"/>
</dbReference>
<dbReference type="Pfam" id="PF01591">
    <property type="entry name" value="6PF2K"/>
    <property type="match status" value="1"/>
</dbReference>
<dbReference type="SUPFAM" id="SSF53254">
    <property type="entry name" value="Phosphoglycerate mutase-like"/>
    <property type="match status" value="1"/>
</dbReference>
<accession>A0A7D9GZZ1</accession>
<dbReference type="FunFam" id="3.40.50.300:FF:000644">
    <property type="entry name" value="GpmB, Fructose-2,6-bisphosphatase"/>
    <property type="match status" value="1"/>
</dbReference>